<feature type="domain" description="ABM" evidence="1">
    <location>
        <begin position="2"/>
        <end position="80"/>
    </location>
</feature>
<comment type="caution">
    <text evidence="2">The sequence shown here is derived from an EMBL/GenBank/DDBJ whole genome shotgun (WGS) entry which is preliminary data.</text>
</comment>
<dbReference type="Pfam" id="PF03992">
    <property type="entry name" value="ABM"/>
    <property type="match status" value="1"/>
</dbReference>
<evidence type="ECO:0000313" key="2">
    <source>
        <dbReference type="EMBL" id="MBW2962101.1"/>
    </source>
</evidence>
<sequence>MFILIRFISLLLSYFFDIKEALTILEQVTDASRKEEGNISYVLHQDVNNPLKIIILEEWKSQKAIDFHNQTEHFQLLKKN</sequence>
<keyword evidence="3" id="KW-1185">Reference proteome</keyword>
<keyword evidence="2" id="KW-0560">Oxidoreductase</keyword>
<reference evidence="2 3" key="1">
    <citation type="submission" date="2021-07" db="EMBL/GenBank/DDBJ databases">
        <title>Mesonia aestuariivivens sp. nov., isolated from a tidal flat.</title>
        <authorList>
            <person name="Kim Y.-O."/>
            <person name="Yoon J.-H."/>
        </authorList>
    </citation>
    <scope>NUCLEOTIDE SEQUENCE [LARGE SCALE GENOMIC DNA]</scope>
    <source>
        <strain evidence="2 3">JHPTF-M18</strain>
    </source>
</reference>
<protein>
    <submittedName>
        <fullName evidence="2">Antibiotic biosynthesis monooxygenase</fullName>
    </submittedName>
</protein>
<evidence type="ECO:0000313" key="3">
    <source>
        <dbReference type="Proteomes" id="UP000719267"/>
    </source>
</evidence>
<organism evidence="2 3">
    <name type="scientific">Mesonia aestuariivivens</name>
    <dbReference type="NCBI Taxonomy" id="2796128"/>
    <lineage>
        <taxon>Bacteria</taxon>
        <taxon>Pseudomonadati</taxon>
        <taxon>Bacteroidota</taxon>
        <taxon>Flavobacteriia</taxon>
        <taxon>Flavobacteriales</taxon>
        <taxon>Flavobacteriaceae</taxon>
        <taxon>Mesonia</taxon>
    </lineage>
</organism>
<dbReference type="EMBL" id="JAHWDF010000009">
    <property type="protein sequence ID" value="MBW2962101.1"/>
    <property type="molecule type" value="Genomic_DNA"/>
</dbReference>
<keyword evidence="2" id="KW-0503">Monooxygenase</keyword>
<evidence type="ECO:0000259" key="1">
    <source>
        <dbReference type="PROSITE" id="PS51725"/>
    </source>
</evidence>
<dbReference type="PANTHER" id="PTHR33336">
    <property type="entry name" value="QUINOL MONOOXYGENASE YGIN-RELATED"/>
    <property type="match status" value="1"/>
</dbReference>
<dbReference type="InterPro" id="IPR007138">
    <property type="entry name" value="ABM_dom"/>
</dbReference>
<dbReference type="InterPro" id="IPR050744">
    <property type="entry name" value="AI-2_Isomerase_LsrG"/>
</dbReference>
<dbReference type="Proteomes" id="UP000719267">
    <property type="component" value="Unassembled WGS sequence"/>
</dbReference>
<dbReference type="PANTHER" id="PTHR33336:SF15">
    <property type="entry name" value="ABM DOMAIN-CONTAINING PROTEIN"/>
    <property type="match status" value="1"/>
</dbReference>
<dbReference type="GO" id="GO:0004497">
    <property type="term" value="F:monooxygenase activity"/>
    <property type="evidence" value="ECO:0007669"/>
    <property type="project" value="UniProtKB-KW"/>
</dbReference>
<accession>A0ABS6W2L6</accession>
<name>A0ABS6W2L6_9FLAO</name>
<dbReference type="PROSITE" id="PS51725">
    <property type="entry name" value="ABM"/>
    <property type="match status" value="1"/>
</dbReference>
<gene>
    <name evidence="2" type="ORF">KW502_09840</name>
</gene>
<proteinExistence type="predicted"/>